<proteinExistence type="inferred from homology"/>
<evidence type="ECO:0000256" key="2">
    <source>
        <dbReference type="ARBA" id="ARBA00022670"/>
    </source>
</evidence>
<organism evidence="6 7">
    <name type="scientific">Alphaproteobacteria phage PhiJL001</name>
    <dbReference type="NCBI Taxonomy" id="2681607"/>
    <lineage>
        <taxon>Viruses</taxon>
        <taxon>Duplodnaviria</taxon>
        <taxon>Heunggongvirae</taxon>
        <taxon>Uroviricota</taxon>
        <taxon>Caudoviricetes</taxon>
        <taxon>Mesyanzhinovviridae</taxon>
        <taxon>Keylargovirus</taxon>
        <taxon>Keylargovirus JL001</taxon>
    </lineage>
</organism>
<keyword evidence="4" id="KW-0788">Thiol protease</keyword>
<keyword evidence="3 6" id="KW-0378">Hydrolase</keyword>
<dbReference type="PROSITE" id="PS51935">
    <property type="entry name" value="NLPC_P60"/>
    <property type="match status" value="1"/>
</dbReference>
<dbReference type="RefSeq" id="YP_224009.1">
    <property type="nucleotide sequence ID" value="NC_006938.1"/>
</dbReference>
<evidence type="ECO:0000313" key="6">
    <source>
        <dbReference type="EMBL" id="AAT69484.1"/>
    </source>
</evidence>
<dbReference type="Pfam" id="PF00877">
    <property type="entry name" value="NLPC_P60"/>
    <property type="match status" value="1"/>
</dbReference>
<accession>Q5DN20</accession>
<dbReference type="KEGG" id="vg:3342405"/>
<dbReference type="InterPro" id="IPR038765">
    <property type="entry name" value="Papain-like_cys_pep_sf"/>
</dbReference>
<dbReference type="GO" id="GO:0008234">
    <property type="term" value="F:cysteine-type peptidase activity"/>
    <property type="evidence" value="ECO:0007669"/>
    <property type="project" value="UniProtKB-KW"/>
</dbReference>
<dbReference type="SUPFAM" id="SSF54001">
    <property type="entry name" value="Cysteine proteinases"/>
    <property type="match status" value="1"/>
</dbReference>
<dbReference type="InterPro" id="IPR000064">
    <property type="entry name" value="NLP_P60_dom"/>
</dbReference>
<dbReference type="Gene3D" id="3.90.1720.10">
    <property type="entry name" value="endopeptidase domain like (from Nostoc punctiforme)"/>
    <property type="match status" value="1"/>
</dbReference>
<gene>
    <name evidence="6" type="ORF">JL001p85</name>
</gene>
<keyword evidence="2" id="KW-0645">Protease</keyword>
<protein>
    <submittedName>
        <fullName evidence="6">Cell wall-associated hydrolase</fullName>
    </submittedName>
</protein>
<evidence type="ECO:0000256" key="1">
    <source>
        <dbReference type="ARBA" id="ARBA00007074"/>
    </source>
</evidence>
<feature type="domain" description="NlpC/P60" evidence="5">
    <location>
        <begin position="1"/>
        <end position="134"/>
    </location>
</feature>
<sequence length="142" mass="15782">MVTRDDIVAEALSWEGVPWRHQGRTRKGIDCAGLAVLVGSSLGLTTANPTAYPRRPDGSFLRHFQDALEQIPVRDILPGDVVIFSGTDHSHVCHCGIVAVKYNRQSVIHAHATRRKVIHERMWEAESVVGRPVHAFRYPGVV</sequence>
<evidence type="ECO:0000313" key="7">
    <source>
        <dbReference type="Proteomes" id="UP000000993"/>
    </source>
</evidence>
<evidence type="ECO:0000256" key="3">
    <source>
        <dbReference type="ARBA" id="ARBA00022801"/>
    </source>
</evidence>
<dbReference type="EMBL" id="AY576273">
    <property type="protein sequence ID" value="AAT69484.1"/>
    <property type="molecule type" value="Genomic_DNA"/>
</dbReference>
<dbReference type="GO" id="GO:0006508">
    <property type="term" value="P:proteolysis"/>
    <property type="evidence" value="ECO:0007669"/>
    <property type="project" value="UniProtKB-KW"/>
</dbReference>
<reference evidence="6 7" key="1">
    <citation type="journal article" date="2005" name="Appl. Environ. Microbiol.">
        <title>Genomic analysis of bacteriophage PhiJL001: insights into its interaction with a sponge-associated alpha-proteobacterium.</title>
        <authorList>
            <person name="Lohr J.E."/>
            <person name="Chen F."/>
            <person name="Hill R.T."/>
        </authorList>
    </citation>
    <scope>NUCLEOTIDE SEQUENCE</scope>
</reference>
<name>Q5DN20_9CAUD</name>
<comment type="similarity">
    <text evidence="1">Belongs to the peptidase C40 family.</text>
</comment>
<evidence type="ECO:0000259" key="5">
    <source>
        <dbReference type="PROSITE" id="PS51935"/>
    </source>
</evidence>
<dbReference type="Proteomes" id="UP000000993">
    <property type="component" value="Segment"/>
</dbReference>
<dbReference type="GeneID" id="3342405"/>
<dbReference type="GO" id="GO:0001897">
    <property type="term" value="P:symbiont-mediated cytolysis of host cell"/>
    <property type="evidence" value="ECO:0007669"/>
    <property type="project" value="UniProtKB-ARBA"/>
</dbReference>
<evidence type="ECO:0000256" key="4">
    <source>
        <dbReference type="ARBA" id="ARBA00022807"/>
    </source>
</evidence>
<keyword evidence="7" id="KW-1185">Reference proteome</keyword>